<gene>
    <name evidence="8" type="ORF">A3I18_02355</name>
</gene>
<protein>
    <recommendedName>
        <fullName evidence="4 5">Translation initiation factor IF-3</fullName>
    </recommendedName>
</protein>
<dbReference type="GO" id="GO:0032790">
    <property type="term" value="P:ribosome disassembly"/>
    <property type="evidence" value="ECO:0007669"/>
    <property type="project" value="TreeGrafter"/>
</dbReference>
<dbReference type="GO" id="GO:0005829">
    <property type="term" value="C:cytosol"/>
    <property type="evidence" value="ECO:0007669"/>
    <property type="project" value="TreeGrafter"/>
</dbReference>
<comment type="function">
    <text evidence="5">IF-3 binds to the 30S ribosomal subunit and shifts the equilibrium between 70S ribosomes and their 50S and 30S subunits in favor of the free subunits, thus enhancing the availability of 30S subunits on which protein synthesis initiation begins.</text>
</comment>
<feature type="domain" description="Translation initiation factor 3 N-terminal" evidence="7">
    <location>
        <begin position="9"/>
        <end position="76"/>
    </location>
</feature>
<comment type="subunit">
    <text evidence="5">Monomer.</text>
</comment>
<dbReference type="InterPro" id="IPR036788">
    <property type="entry name" value="T_IF-3_C_sf"/>
</dbReference>
<dbReference type="Pfam" id="PF05198">
    <property type="entry name" value="IF3_N"/>
    <property type="match status" value="1"/>
</dbReference>
<keyword evidence="2 5" id="KW-0396">Initiation factor</keyword>
<dbReference type="InterPro" id="IPR019813">
    <property type="entry name" value="Translation_initiation_fac3_CS"/>
</dbReference>
<dbReference type="InterPro" id="IPR019814">
    <property type="entry name" value="Translation_initiation_fac_3_N"/>
</dbReference>
<sequence>MAKTEQIRINHFIKAREVRVVGAEGENLGTMDSRDALKIAQEAELDLIEISPNANPPIVKIMDFGKFQYEQKKKAKIAKAKAHSTETKVVQIKVGTSEHDLGLKAKNISKWLKEGNRIKLDLFLSGRTKYMDINFLKERLNRILRLITEDYKVADEPKKSPKGLTMILEKK</sequence>
<evidence type="ECO:0000256" key="2">
    <source>
        <dbReference type="ARBA" id="ARBA00022540"/>
    </source>
</evidence>
<dbReference type="GO" id="GO:0016020">
    <property type="term" value="C:membrane"/>
    <property type="evidence" value="ECO:0007669"/>
    <property type="project" value="TreeGrafter"/>
</dbReference>
<dbReference type="AlphaFoldDB" id="A0A1F5EQU1"/>
<evidence type="ECO:0000313" key="9">
    <source>
        <dbReference type="Proteomes" id="UP000186545"/>
    </source>
</evidence>
<evidence type="ECO:0000259" key="7">
    <source>
        <dbReference type="Pfam" id="PF05198"/>
    </source>
</evidence>
<dbReference type="Proteomes" id="UP000186545">
    <property type="component" value="Unassembled WGS sequence"/>
</dbReference>
<dbReference type="PROSITE" id="PS00938">
    <property type="entry name" value="IF3"/>
    <property type="match status" value="1"/>
</dbReference>
<dbReference type="SUPFAM" id="SSF55200">
    <property type="entry name" value="Translation initiation factor IF3, C-terminal domain"/>
    <property type="match status" value="1"/>
</dbReference>
<dbReference type="FunFam" id="3.10.20.80:FF:000001">
    <property type="entry name" value="Translation initiation factor IF-3"/>
    <property type="match status" value="1"/>
</dbReference>
<dbReference type="EMBL" id="MFAD01000039">
    <property type="protein sequence ID" value="OGD69710.1"/>
    <property type="molecule type" value="Genomic_DNA"/>
</dbReference>
<evidence type="ECO:0000256" key="5">
    <source>
        <dbReference type="RuleBase" id="RU000646"/>
    </source>
</evidence>
<evidence type="ECO:0000256" key="4">
    <source>
        <dbReference type="NCBIfam" id="TIGR00168"/>
    </source>
</evidence>
<comment type="similarity">
    <text evidence="1 5">Belongs to the IF-3 family.</text>
</comment>
<dbReference type="NCBIfam" id="TIGR00168">
    <property type="entry name" value="infC"/>
    <property type="match status" value="1"/>
</dbReference>
<dbReference type="SUPFAM" id="SSF54364">
    <property type="entry name" value="Translation initiation factor IF3, N-terminal domain"/>
    <property type="match status" value="1"/>
</dbReference>
<dbReference type="InterPro" id="IPR036787">
    <property type="entry name" value="T_IF-3_N_sf"/>
</dbReference>
<comment type="caution">
    <text evidence="8">The sequence shown here is derived from an EMBL/GenBank/DDBJ whole genome shotgun (WGS) entry which is preliminary data.</text>
</comment>
<dbReference type="InterPro" id="IPR001288">
    <property type="entry name" value="Translation_initiation_fac_3"/>
</dbReference>
<dbReference type="Pfam" id="PF00707">
    <property type="entry name" value="IF3_C"/>
    <property type="match status" value="1"/>
</dbReference>
<evidence type="ECO:0000259" key="6">
    <source>
        <dbReference type="Pfam" id="PF00707"/>
    </source>
</evidence>
<organism evidence="8 9">
    <name type="scientific">Candidatus Campbellbacteria bacterium RIFCSPLOWO2_02_FULL_35_11</name>
    <dbReference type="NCBI Taxonomy" id="1797581"/>
    <lineage>
        <taxon>Bacteria</taxon>
        <taxon>Candidatus Campbelliibacteriota</taxon>
    </lineage>
</organism>
<dbReference type="PANTHER" id="PTHR10938:SF0">
    <property type="entry name" value="TRANSLATION INITIATION FACTOR IF-3, MITOCHONDRIAL"/>
    <property type="match status" value="1"/>
</dbReference>
<evidence type="ECO:0000313" key="8">
    <source>
        <dbReference type="EMBL" id="OGD69710.1"/>
    </source>
</evidence>
<accession>A0A1F5EQU1</accession>
<evidence type="ECO:0000256" key="1">
    <source>
        <dbReference type="ARBA" id="ARBA00005439"/>
    </source>
</evidence>
<feature type="domain" description="Translation initiation factor 3 C-terminal" evidence="6">
    <location>
        <begin position="86"/>
        <end position="171"/>
    </location>
</feature>
<comment type="subcellular location">
    <subcellularLocation>
        <location evidence="5">Cytoplasm</location>
    </subcellularLocation>
</comment>
<name>A0A1F5EQU1_9BACT</name>
<keyword evidence="3 5" id="KW-0648">Protein biosynthesis</keyword>
<dbReference type="GO" id="GO:0043022">
    <property type="term" value="F:ribosome binding"/>
    <property type="evidence" value="ECO:0007669"/>
    <property type="project" value="TreeGrafter"/>
</dbReference>
<dbReference type="Gene3D" id="3.30.110.10">
    <property type="entry name" value="Translation initiation factor 3 (IF-3), C-terminal domain"/>
    <property type="match status" value="1"/>
</dbReference>
<dbReference type="Gene3D" id="3.10.20.80">
    <property type="entry name" value="Translation initiation factor 3 (IF-3), N-terminal domain"/>
    <property type="match status" value="1"/>
</dbReference>
<dbReference type="GO" id="GO:0003743">
    <property type="term" value="F:translation initiation factor activity"/>
    <property type="evidence" value="ECO:0007669"/>
    <property type="project" value="UniProtKB-UniRule"/>
</dbReference>
<dbReference type="PANTHER" id="PTHR10938">
    <property type="entry name" value="TRANSLATION INITIATION FACTOR IF-3"/>
    <property type="match status" value="1"/>
</dbReference>
<proteinExistence type="inferred from homology"/>
<evidence type="ECO:0000256" key="3">
    <source>
        <dbReference type="ARBA" id="ARBA00022917"/>
    </source>
</evidence>
<dbReference type="InterPro" id="IPR019815">
    <property type="entry name" value="Translation_initiation_fac_3_C"/>
</dbReference>
<reference evidence="8 9" key="1">
    <citation type="journal article" date="2016" name="Nat. Commun.">
        <title>Thousands of microbial genomes shed light on interconnected biogeochemical processes in an aquifer system.</title>
        <authorList>
            <person name="Anantharaman K."/>
            <person name="Brown C.T."/>
            <person name="Hug L.A."/>
            <person name="Sharon I."/>
            <person name="Castelle C.J."/>
            <person name="Probst A.J."/>
            <person name="Thomas B.C."/>
            <person name="Singh A."/>
            <person name="Wilkins M.J."/>
            <person name="Karaoz U."/>
            <person name="Brodie E.L."/>
            <person name="Williams K.H."/>
            <person name="Hubbard S.S."/>
            <person name="Banfield J.F."/>
        </authorList>
    </citation>
    <scope>NUCLEOTIDE SEQUENCE [LARGE SCALE GENOMIC DNA]</scope>
</reference>